<organism evidence="8 10">
    <name type="scientific">Archangium gephyra</name>
    <dbReference type="NCBI Taxonomy" id="48"/>
    <lineage>
        <taxon>Bacteria</taxon>
        <taxon>Pseudomonadati</taxon>
        <taxon>Myxococcota</taxon>
        <taxon>Myxococcia</taxon>
        <taxon>Myxococcales</taxon>
        <taxon>Cystobacterineae</taxon>
        <taxon>Archangiaceae</taxon>
        <taxon>Archangium</taxon>
    </lineage>
</organism>
<dbReference type="KEGG" id="age:AA314_07283"/>
<dbReference type="AlphaFoldDB" id="A0AAC8TGY0"/>
<reference evidence="8 10" key="1">
    <citation type="submission" date="2015-05" db="EMBL/GenBank/DDBJ databases">
        <title>Genome assembly of Archangium gephyra DSM 2261.</title>
        <authorList>
            <person name="Sharma G."/>
            <person name="Subramanian S."/>
        </authorList>
    </citation>
    <scope>NUCLEOTIDE SEQUENCE [LARGE SCALE GENOMIC DNA]</scope>
    <source>
        <strain evidence="8 10">DSM 2261</strain>
    </source>
</reference>
<dbReference type="SUPFAM" id="SSF51735">
    <property type="entry name" value="NAD(P)-binding Rossmann-fold domains"/>
    <property type="match status" value="1"/>
</dbReference>
<comment type="function">
    <text evidence="6">Catalyzes the reduction of dTDP-6-deoxy-L-lyxo-4-hexulose to yield dTDP-L-rhamnose.</text>
</comment>
<feature type="domain" description="RmlD-like substrate binding" evidence="7">
    <location>
        <begin position="1"/>
        <end position="174"/>
    </location>
</feature>
<comment type="similarity">
    <text evidence="2 6">Belongs to the dTDP-4-dehydrorhamnose reductase family.</text>
</comment>
<keyword evidence="6" id="KW-0521">NADP</keyword>
<dbReference type="PANTHER" id="PTHR10491">
    <property type="entry name" value="DTDP-4-DEHYDRORHAMNOSE REDUCTASE"/>
    <property type="match status" value="1"/>
</dbReference>
<evidence type="ECO:0000256" key="6">
    <source>
        <dbReference type="RuleBase" id="RU364082"/>
    </source>
</evidence>
<evidence type="ECO:0000256" key="5">
    <source>
        <dbReference type="ARBA" id="ARBA00048200"/>
    </source>
</evidence>
<keyword evidence="6" id="KW-0560">Oxidoreductase</keyword>
<dbReference type="GO" id="GO:0008831">
    <property type="term" value="F:dTDP-4-dehydrorhamnose reductase activity"/>
    <property type="evidence" value="ECO:0007669"/>
    <property type="project" value="UniProtKB-EC"/>
</dbReference>
<dbReference type="Proteomes" id="UP000035579">
    <property type="component" value="Chromosome"/>
</dbReference>
<evidence type="ECO:0000256" key="1">
    <source>
        <dbReference type="ARBA" id="ARBA00004781"/>
    </source>
</evidence>
<dbReference type="Proteomes" id="UP000256345">
    <property type="component" value="Unassembled WGS sequence"/>
</dbReference>
<keyword evidence="11" id="KW-1185">Reference proteome</keyword>
<name>A0AAC8TGY0_9BACT</name>
<evidence type="ECO:0000313" key="11">
    <source>
        <dbReference type="Proteomes" id="UP000256345"/>
    </source>
</evidence>
<evidence type="ECO:0000256" key="2">
    <source>
        <dbReference type="ARBA" id="ARBA00010944"/>
    </source>
</evidence>
<evidence type="ECO:0000259" key="7">
    <source>
        <dbReference type="Pfam" id="PF04321"/>
    </source>
</evidence>
<comment type="catalytic activity">
    <reaction evidence="5">
        <text>dTDP-beta-L-rhamnose + NADP(+) = dTDP-4-dehydro-beta-L-rhamnose + NADPH + H(+)</text>
        <dbReference type="Rhea" id="RHEA:21796"/>
        <dbReference type="ChEBI" id="CHEBI:15378"/>
        <dbReference type="ChEBI" id="CHEBI:57510"/>
        <dbReference type="ChEBI" id="CHEBI:57783"/>
        <dbReference type="ChEBI" id="CHEBI:58349"/>
        <dbReference type="ChEBI" id="CHEBI:62830"/>
        <dbReference type="EC" id="1.1.1.133"/>
    </reaction>
</comment>
<reference evidence="9 11" key="2">
    <citation type="submission" date="2018-08" db="EMBL/GenBank/DDBJ databases">
        <title>Genomic Encyclopedia of Archaeal and Bacterial Type Strains, Phase II (KMG-II): from individual species to whole genera.</title>
        <authorList>
            <person name="Goeker M."/>
        </authorList>
    </citation>
    <scope>NUCLEOTIDE SEQUENCE [LARGE SCALE GENOMIC DNA]</scope>
    <source>
        <strain evidence="9 11">DSM 2261</strain>
    </source>
</reference>
<dbReference type="EC" id="1.1.1.133" evidence="3 6"/>
<dbReference type="EMBL" id="CP011509">
    <property type="protein sequence ID" value="AKJ05657.1"/>
    <property type="molecule type" value="Genomic_DNA"/>
</dbReference>
<evidence type="ECO:0000256" key="4">
    <source>
        <dbReference type="ARBA" id="ARBA00017099"/>
    </source>
</evidence>
<dbReference type="InterPro" id="IPR029903">
    <property type="entry name" value="RmlD-like-bd"/>
</dbReference>
<evidence type="ECO:0000313" key="9">
    <source>
        <dbReference type="EMBL" id="REG36337.1"/>
    </source>
</evidence>
<proteinExistence type="inferred from homology"/>
<dbReference type="RefSeq" id="WP_047859141.1">
    <property type="nucleotide sequence ID" value="NZ_CP011509.1"/>
</dbReference>
<dbReference type="Pfam" id="PF04321">
    <property type="entry name" value="RmlD_sub_bind"/>
    <property type="match status" value="1"/>
</dbReference>
<comment type="pathway">
    <text evidence="1 6">Carbohydrate biosynthesis; dTDP-L-rhamnose biosynthesis.</text>
</comment>
<accession>A0AAC8TGY0</accession>
<evidence type="ECO:0000313" key="8">
    <source>
        <dbReference type="EMBL" id="AKJ05657.1"/>
    </source>
</evidence>
<dbReference type="Gene3D" id="3.40.50.720">
    <property type="entry name" value="NAD(P)-binding Rossmann-like Domain"/>
    <property type="match status" value="1"/>
</dbReference>
<evidence type="ECO:0000313" key="10">
    <source>
        <dbReference type="Proteomes" id="UP000035579"/>
    </source>
</evidence>
<evidence type="ECO:0000256" key="3">
    <source>
        <dbReference type="ARBA" id="ARBA00012929"/>
    </source>
</evidence>
<dbReference type="InterPro" id="IPR036291">
    <property type="entry name" value="NAD(P)-bd_dom_sf"/>
</dbReference>
<sequence>MRALITGANGTVGSRLCEDLRRHGVEVFCWDRDSVPVDDYWAMERFVRSVAPDVLFHLATASRPTGRANESWLINYEWTSELAWLTRQLGVRFVFSSTAMVFSDHAHGPFTVDSEPEAPEGYGYEKRRAEARAFEQNPEARVVRLGWQIDERPSGNNMVASLEAQMRERGRVEASTRWFPACSFLDDTVRALQALAWAEPGLYLLDANERWTYYEIVLALNERLGGRWQVEPTEHFVFDQRMMDDRVVLPSLKARLPGLR</sequence>
<dbReference type="InterPro" id="IPR005913">
    <property type="entry name" value="dTDP_dehydrorham_reduct"/>
</dbReference>
<dbReference type="PANTHER" id="PTHR10491:SF4">
    <property type="entry name" value="METHIONINE ADENOSYLTRANSFERASE 2 SUBUNIT BETA"/>
    <property type="match status" value="1"/>
</dbReference>
<dbReference type="EMBL" id="QUMU01000002">
    <property type="protein sequence ID" value="REG36337.1"/>
    <property type="molecule type" value="Genomic_DNA"/>
</dbReference>
<gene>
    <name evidence="8" type="ORF">AA314_07283</name>
    <name evidence="9" type="ORF">ATI61_102714</name>
</gene>
<protein>
    <recommendedName>
        <fullName evidence="4 6">dTDP-4-dehydrorhamnose reductase</fullName>
        <ecNumber evidence="3 6">1.1.1.133</ecNumber>
    </recommendedName>
</protein>